<evidence type="ECO:0000256" key="8">
    <source>
        <dbReference type="SAM" id="MobiDB-lite"/>
    </source>
</evidence>
<accession>A0ABT3T9Q2</accession>
<feature type="compositionally biased region" description="Basic and acidic residues" evidence="8">
    <location>
        <begin position="1"/>
        <end position="10"/>
    </location>
</feature>
<dbReference type="Gene3D" id="1.10.287.1040">
    <property type="entry name" value="Exonuclease VII, small subunit"/>
    <property type="match status" value="1"/>
</dbReference>
<dbReference type="Proteomes" id="UP001143304">
    <property type="component" value="Unassembled WGS sequence"/>
</dbReference>
<dbReference type="EMBL" id="SHNO01000002">
    <property type="protein sequence ID" value="MCX2979023.1"/>
    <property type="molecule type" value="Genomic_DNA"/>
</dbReference>
<dbReference type="HAMAP" id="MF_00337">
    <property type="entry name" value="Exonuc_7_S"/>
    <property type="match status" value="1"/>
</dbReference>
<dbReference type="NCBIfam" id="TIGR01280">
    <property type="entry name" value="xseB"/>
    <property type="match status" value="1"/>
</dbReference>
<keyword evidence="2 6" id="KW-0963">Cytoplasm</keyword>
<proteinExistence type="inferred from homology"/>
<dbReference type="RefSeq" id="WP_279250808.1">
    <property type="nucleotide sequence ID" value="NZ_SHNO01000002.1"/>
</dbReference>
<comment type="catalytic activity">
    <reaction evidence="6">
        <text>Exonucleolytic cleavage in either 5'- to 3'- or 3'- to 5'-direction to yield nucleoside 5'-phosphates.</text>
        <dbReference type="EC" id="3.1.11.6"/>
    </reaction>
</comment>
<comment type="similarity">
    <text evidence="1 6">Belongs to the XseB family.</text>
</comment>
<feature type="region of interest" description="Disordered" evidence="8">
    <location>
        <begin position="1"/>
        <end position="20"/>
    </location>
</feature>
<sequence length="86" mass="9519">MATKKNEKAEPASSFAESTSQLEGIIEVLENEETSLEDAMKAFENGIRITREVQKMLQQAEQKVALLLEDDGELVIEDFDEAAGSE</sequence>
<keyword evidence="3 6" id="KW-0540">Nuclease</keyword>
<evidence type="ECO:0000256" key="7">
    <source>
        <dbReference type="SAM" id="Coils"/>
    </source>
</evidence>
<gene>
    <name evidence="6" type="primary">xseB</name>
    <name evidence="9" type="ORF">EYC82_16890</name>
</gene>
<dbReference type="PANTHER" id="PTHR34137:SF1">
    <property type="entry name" value="EXODEOXYRIBONUCLEASE 7 SMALL SUBUNIT"/>
    <property type="match status" value="1"/>
</dbReference>
<evidence type="ECO:0000256" key="2">
    <source>
        <dbReference type="ARBA" id="ARBA00022490"/>
    </source>
</evidence>
<protein>
    <recommendedName>
        <fullName evidence="6">Exodeoxyribonuclease 7 small subunit</fullName>
        <ecNumber evidence="6">3.1.11.6</ecNumber>
    </recommendedName>
    <alternativeName>
        <fullName evidence="6">Exodeoxyribonuclease VII small subunit</fullName>
        <shortName evidence="6">Exonuclease VII small subunit</shortName>
    </alternativeName>
</protein>
<keyword evidence="4 6" id="KW-0378">Hydrolase</keyword>
<dbReference type="PANTHER" id="PTHR34137">
    <property type="entry name" value="EXODEOXYRIBONUCLEASE 7 SMALL SUBUNIT"/>
    <property type="match status" value="1"/>
</dbReference>
<keyword evidence="5 6" id="KW-0269">Exonuclease</keyword>
<evidence type="ECO:0000256" key="3">
    <source>
        <dbReference type="ARBA" id="ARBA00022722"/>
    </source>
</evidence>
<comment type="function">
    <text evidence="6">Bidirectionally degrades single-stranded DNA into large acid-insoluble oligonucleotides, which are then degraded further into small acid-soluble oligonucleotides.</text>
</comment>
<evidence type="ECO:0000256" key="5">
    <source>
        <dbReference type="ARBA" id="ARBA00022839"/>
    </source>
</evidence>
<name>A0ABT3T9Q2_9GAMM</name>
<dbReference type="Pfam" id="PF02609">
    <property type="entry name" value="Exonuc_VII_S"/>
    <property type="match status" value="1"/>
</dbReference>
<keyword evidence="7" id="KW-0175">Coiled coil</keyword>
<evidence type="ECO:0000256" key="6">
    <source>
        <dbReference type="HAMAP-Rule" id="MF_00337"/>
    </source>
</evidence>
<comment type="subcellular location">
    <subcellularLocation>
        <location evidence="6">Cytoplasm</location>
    </subcellularLocation>
</comment>
<organism evidence="9 10">
    <name type="scientific">Candidatus Marimicrobium litorale</name>
    <dbReference type="NCBI Taxonomy" id="2518991"/>
    <lineage>
        <taxon>Bacteria</taxon>
        <taxon>Pseudomonadati</taxon>
        <taxon>Pseudomonadota</taxon>
        <taxon>Gammaproteobacteria</taxon>
        <taxon>Cellvibrionales</taxon>
        <taxon>Halieaceae</taxon>
        <taxon>Marimicrobium</taxon>
    </lineage>
</organism>
<dbReference type="EC" id="3.1.11.6" evidence="6"/>
<comment type="subunit">
    <text evidence="6">Heterooligomer composed of large and small subunits.</text>
</comment>
<dbReference type="InterPro" id="IPR003761">
    <property type="entry name" value="Exonuc_VII_S"/>
</dbReference>
<evidence type="ECO:0000313" key="9">
    <source>
        <dbReference type="EMBL" id="MCX2979023.1"/>
    </source>
</evidence>
<dbReference type="GO" id="GO:0008855">
    <property type="term" value="F:exodeoxyribonuclease VII activity"/>
    <property type="evidence" value="ECO:0007669"/>
    <property type="project" value="UniProtKB-EC"/>
</dbReference>
<feature type="coiled-coil region" evidence="7">
    <location>
        <begin position="26"/>
        <end position="70"/>
    </location>
</feature>
<keyword evidence="10" id="KW-1185">Reference proteome</keyword>
<dbReference type="NCBIfam" id="NF002140">
    <property type="entry name" value="PRK00977.1-4"/>
    <property type="match status" value="1"/>
</dbReference>
<reference evidence="9" key="1">
    <citation type="submission" date="2019-02" db="EMBL/GenBank/DDBJ databases">
        <authorList>
            <person name="Li S.-H."/>
        </authorList>
    </citation>
    <scope>NUCLEOTIDE SEQUENCE</scope>
    <source>
        <strain evidence="9">IMCC11814</strain>
    </source>
</reference>
<dbReference type="SUPFAM" id="SSF116842">
    <property type="entry name" value="XseB-like"/>
    <property type="match status" value="1"/>
</dbReference>
<comment type="caution">
    <text evidence="9">The sequence shown here is derived from an EMBL/GenBank/DDBJ whole genome shotgun (WGS) entry which is preliminary data.</text>
</comment>
<evidence type="ECO:0000313" key="10">
    <source>
        <dbReference type="Proteomes" id="UP001143304"/>
    </source>
</evidence>
<evidence type="ECO:0000256" key="1">
    <source>
        <dbReference type="ARBA" id="ARBA00009998"/>
    </source>
</evidence>
<evidence type="ECO:0000256" key="4">
    <source>
        <dbReference type="ARBA" id="ARBA00022801"/>
    </source>
</evidence>
<dbReference type="InterPro" id="IPR037004">
    <property type="entry name" value="Exonuc_VII_ssu_sf"/>
</dbReference>